<dbReference type="AlphaFoldDB" id="A0A940II16"/>
<protein>
    <submittedName>
        <fullName evidence="3">LytTR family transcriptional regulator</fullName>
    </submittedName>
</protein>
<dbReference type="GO" id="GO:0003677">
    <property type="term" value="F:DNA binding"/>
    <property type="evidence" value="ECO:0007669"/>
    <property type="project" value="InterPro"/>
</dbReference>
<proteinExistence type="predicted"/>
<dbReference type="Gene3D" id="2.40.50.1020">
    <property type="entry name" value="LytTr DNA-binding domain"/>
    <property type="match status" value="1"/>
</dbReference>
<feature type="transmembrane region" description="Helical" evidence="1">
    <location>
        <begin position="20"/>
        <end position="43"/>
    </location>
</feature>
<dbReference type="PROSITE" id="PS50930">
    <property type="entry name" value="HTH_LYTTR"/>
    <property type="match status" value="1"/>
</dbReference>
<feature type="transmembrane region" description="Helical" evidence="1">
    <location>
        <begin position="89"/>
        <end position="110"/>
    </location>
</feature>
<evidence type="ECO:0000313" key="4">
    <source>
        <dbReference type="Proteomes" id="UP000725002"/>
    </source>
</evidence>
<keyword evidence="1" id="KW-1133">Transmembrane helix</keyword>
<name>A0A940II16_9BACT</name>
<accession>A0A940II16</accession>
<feature type="domain" description="HTH LytTR-type" evidence="2">
    <location>
        <begin position="197"/>
        <end position="292"/>
    </location>
</feature>
<dbReference type="EMBL" id="JADILV010000056">
    <property type="protein sequence ID" value="MBO8484057.1"/>
    <property type="molecule type" value="Genomic_DNA"/>
</dbReference>
<reference evidence="3" key="2">
    <citation type="journal article" date="2021" name="PeerJ">
        <title>Extensive microbial diversity within the chicken gut microbiome revealed by metagenomics and culture.</title>
        <authorList>
            <person name="Gilroy R."/>
            <person name="Ravi A."/>
            <person name="Getino M."/>
            <person name="Pursley I."/>
            <person name="Horton D.L."/>
            <person name="Alikhan N.F."/>
            <person name="Baker D."/>
            <person name="Gharbi K."/>
            <person name="Hall N."/>
            <person name="Watson M."/>
            <person name="Adriaenssens E.M."/>
            <person name="Foster-Nyarko E."/>
            <person name="Jarju S."/>
            <person name="Secka A."/>
            <person name="Antonio M."/>
            <person name="Oren A."/>
            <person name="Chaudhuri R.R."/>
            <person name="La Ragione R."/>
            <person name="Hildebrand F."/>
            <person name="Pallen M.J."/>
        </authorList>
    </citation>
    <scope>NUCLEOTIDE SEQUENCE</scope>
    <source>
        <strain evidence="3">G3-8215</strain>
    </source>
</reference>
<feature type="transmembrane region" description="Helical" evidence="1">
    <location>
        <begin position="130"/>
        <end position="151"/>
    </location>
</feature>
<dbReference type="GO" id="GO:0000156">
    <property type="term" value="F:phosphorelay response regulator activity"/>
    <property type="evidence" value="ECO:0007669"/>
    <property type="project" value="InterPro"/>
</dbReference>
<dbReference type="InterPro" id="IPR046947">
    <property type="entry name" value="LytR-like"/>
</dbReference>
<evidence type="ECO:0000256" key="1">
    <source>
        <dbReference type="SAM" id="Phobius"/>
    </source>
</evidence>
<reference evidence="3" key="1">
    <citation type="submission" date="2020-10" db="EMBL/GenBank/DDBJ databases">
        <authorList>
            <person name="Gilroy R."/>
        </authorList>
    </citation>
    <scope>NUCLEOTIDE SEQUENCE</scope>
    <source>
        <strain evidence="3">G3-8215</strain>
    </source>
</reference>
<comment type="caution">
    <text evidence="3">The sequence shown here is derived from an EMBL/GenBank/DDBJ whole genome shotgun (WGS) entry which is preliminary data.</text>
</comment>
<feature type="transmembrane region" description="Helical" evidence="1">
    <location>
        <begin position="55"/>
        <end position="77"/>
    </location>
</feature>
<dbReference type="InterPro" id="IPR007492">
    <property type="entry name" value="LytTR_DNA-bd_dom"/>
</dbReference>
<keyword evidence="1" id="KW-0472">Membrane</keyword>
<organism evidence="3 4">
    <name type="scientific">Candidatus Cryptobacteroides avicola</name>
    <dbReference type="NCBI Taxonomy" id="2840757"/>
    <lineage>
        <taxon>Bacteria</taxon>
        <taxon>Pseudomonadati</taxon>
        <taxon>Bacteroidota</taxon>
        <taxon>Bacteroidia</taxon>
        <taxon>Bacteroidales</taxon>
        <taxon>Candidatus Cryptobacteroides</taxon>
    </lineage>
</organism>
<gene>
    <name evidence="3" type="ORF">IAB75_08110</name>
</gene>
<keyword evidence="1" id="KW-0812">Transmembrane</keyword>
<dbReference type="Pfam" id="PF04397">
    <property type="entry name" value="LytTR"/>
    <property type="match status" value="1"/>
</dbReference>
<sequence length="295" mass="34029">MPNLKKEMNKKLPKYLLGKYQLLGTVTFSVLFALIFLNLYIPFSDTAWFGLGRSVNFLFTAGFMFLSMLILVVSRVLMYKTQDMFDMTYLQYVLWCLGEVFLICVLYTFVTVDIVKPEAPDYFHILLKALLYGMIALVIPYIISGMFIAIVEKNRTIRLMRYQSRISDQDSVSSPQGGQITFFDNSGALKFSVSSLDLYYIESDDNYINVWYSDKKGDLKMYMLRCSLKAVEDSFKGSTLLRCHRKYIVNLAKAKVLRKEKDGYFIDLDCSTIDPIPVSKTYSDNILGYFSSVRK</sequence>
<dbReference type="PANTHER" id="PTHR37299:SF1">
    <property type="entry name" value="STAGE 0 SPORULATION PROTEIN A HOMOLOG"/>
    <property type="match status" value="1"/>
</dbReference>
<dbReference type="Proteomes" id="UP000725002">
    <property type="component" value="Unassembled WGS sequence"/>
</dbReference>
<evidence type="ECO:0000313" key="3">
    <source>
        <dbReference type="EMBL" id="MBO8484057.1"/>
    </source>
</evidence>
<dbReference type="PANTHER" id="PTHR37299">
    <property type="entry name" value="TRANSCRIPTIONAL REGULATOR-RELATED"/>
    <property type="match status" value="1"/>
</dbReference>
<dbReference type="SMART" id="SM00850">
    <property type="entry name" value="LytTR"/>
    <property type="match status" value="1"/>
</dbReference>
<evidence type="ECO:0000259" key="2">
    <source>
        <dbReference type="PROSITE" id="PS50930"/>
    </source>
</evidence>